<gene>
    <name evidence="3" type="ORF">MPUL_31710</name>
</gene>
<feature type="compositionally biased region" description="Low complexity" evidence="1">
    <location>
        <begin position="354"/>
        <end position="363"/>
    </location>
</feature>
<evidence type="ECO:0000313" key="3">
    <source>
        <dbReference type="EMBL" id="BBY82013.1"/>
    </source>
</evidence>
<dbReference type="AlphaFoldDB" id="A0A7I7UMB8"/>
<feature type="domain" description="DUF3631" evidence="2">
    <location>
        <begin position="183"/>
        <end position="346"/>
    </location>
</feature>
<sequence length="403" mass="44215">MTSGVADVALVADITGCATLDQVSAFLGRFIAYPTDYARVAHVLWIAHTYRMDAWDSTPRLAFMSTEKGSGKTRALEVTYHLVSAGHHASNVSNAFILGAIADNPSTTILLDEIDTVYGPRAKGNEDLRSTINSGHRRGGEAGRGSWVDGTIKATRFSSYCPVALAGLGTLPETVADRAVVIRMKRRKPTDHVEPWRERLNADEARELAKKLETWVTKAQFDYPDNMPVTDRKADVWEALVMVADAAGGHWPTTARQAAVAMTSGDDSMSAGVRLLRDLREVFGDKREMFTADILEALRDLPESPWRDLTDRKLAKALGDYDVKSRQIRRGKRGYHACDLSDPWERHLPPHPQTSATSATSATPQVSPGENRSASDSSSAWISRGEQLAHSGRYPARDHAASF</sequence>
<keyword evidence="4" id="KW-1185">Reference proteome</keyword>
<organism evidence="3 4">
    <name type="scientific">Mycolicibacterium pulveris</name>
    <name type="common">Mycobacterium pulveris</name>
    <dbReference type="NCBI Taxonomy" id="36813"/>
    <lineage>
        <taxon>Bacteria</taxon>
        <taxon>Bacillati</taxon>
        <taxon>Actinomycetota</taxon>
        <taxon>Actinomycetes</taxon>
        <taxon>Mycobacteriales</taxon>
        <taxon>Mycobacteriaceae</taxon>
        <taxon>Mycolicibacterium</taxon>
    </lineage>
</organism>
<name>A0A7I7UMB8_MYCPV</name>
<reference evidence="3 4" key="1">
    <citation type="journal article" date="2019" name="Emerg. Microbes Infect.">
        <title>Comprehensive subspecies identification of 175 nontuberculous mycobacteria species based on 7547 genomic profiles.</title>
        <authorList>
            <person name="Matsumoto Y."/>
            <person name="Kinjo T."/>
            <person name="Motooka D."/>
            <person name="Nabeya D."/>
            <person name="Jung N."/>
            <person name="Uechi K."/>
            <person name="Horii T."/>
            <person name="Iida T."/>
            <person name="Fujita J."/>
            <person name="Nakamura S."/>
        </authorList>
    </citation>
    <scope>NUCLEOTIDE SEQUENCE [LARGE SCALE GENOMIC DNA]</scope>
    <source>
        <strain evidence="3 4">JCM 6370</strain>
    </source>
</reference>
<evidence type="ECO:0000256" key="1">
    <source>
        <dbReference type="SAM" id="MobiDB-lite"/>
    </source>
</evidence>
<evidence type="ECO:0000313" key="4">
    <source>
        <dbReference type="Proteomes" id="UP000467252"/>
    </source>
</evidence>
<evidence type="ECO:0000259" key="2">
    <source>
        <dbReference type="Pfam" id="PF12307"/>
    </source>
</evidence>
<accession>A0A7I7UMB8</accession>
<proteinExistence type="predicted"/>
<dbReference type="Pfam" id="PF12307">
    <property type="entry name" value="DUF3631"/>
    <property type="match status" value="1"/>
</dbReference>
<dbReference type="InterPro" id="IPR022081">
    <property type="entry name" value="DUF3631"/>
</dbReference>
<feature type="compositionally biased region" description="Low complexity" evidence="1">
    <location>
        <begin position="374"/>
        <end position="383"/>
    </location>
</feature>
<protein>
    <recommendedName>
        <fullName evidence="2">DUF3631 domain-containing protein</fullName>
    </recommendedName>
</protein>
<dbReference type="EMBL" id="AP022599">
    <property type="protein sequence ID" value="BBY82013.1"/>
    <property type="molecule type" value="Genomic_DNA"/>
</dbReference>
<dbReference type="Proteomes" id="UP000467252">
    <property type="component" value="Chromosome"/>
</dbReference>
<feature type="region of interest" description="Disordered" evidence="1">
    <location>
        <begin position="340"/>
        <end position="403"/>
    </location>
</feature>